<dbReference type="PANTHER" id="PTHR21340">
    <property type="entry name" value="DIADENOSINE 5,5-P1,P4-TETRAPHOSPHATE PYROPHOSPHOHYDROLASE MUTT"/>
    <property type="match status" value="1"/>
</dbReference>
<keyword evidence="1 3" id="KW-0378">Hydrolase</keyword>
<dbReference type="InterPro" id="IPR020084">
    <property type="entry name" value="NUDIX_hydrolase_CS"/>
</dbReference>
<dbReference type="InterPro" id="IPR051325">
    <property type="entry name" value="Nudix_hydrolase_domain"/>
</dbReference>
<dbReference type="EC" id="3.6.1.-" evidence="3"/>
<dbReference type="RefSeq" id="WP_131100815.1">
    <property type="nucleotide sequence ID" value="NZ_CP036455.1"/>
</dbReference>
<evidence type="ECO:0000259" key="2">
    <source>
        <dbReference type="PROSITE" id="PS51462"/>
    </source>
</evidence>
<feature type="domain" description="Nudix hydrolase" evidence="2">
    <location>
        <begin position="1"/>
        <end position="143"/>
    </location>
</feature>
<dbReference type="EMBL" id="CP036455">
    <property type="protein sequence ID" value="QBI56139.1"/>
    <property type="molecule type" value="Genomic_DNA"/>
</dbReference>
<dbReference type="Gene3D" id="3.90.79.10">
    <property type="entry name" value="Nucleoside Triphosphate Pyrophosphohydrolase"/>
    <property type="match status" value="1"/>
</dbReference>
<dbReference type="Pfam" id="PF00293">
    <property type="entry name" value="NUDIX"/>
    <property type="match status" value="1"/>
</dbReference>
<accession>A0A4P6Q9P3</accession>
<organism evidence="3 4">
    <name type="scientific">Streptomonospora litoralis</name>
    <dbReference type="NCBI Taxonomy" id="2498135"/>
    <lineage>
        <taxon>Bacteria</taxon>
        <taxon>Bacillati</taxon>
        <taxon>Actinomycetota</taxon>
        <taxon>Actinomycetes</taxon>
        <taxon>Streptosporangiales</taxon>
        <taxon>Nocardiopsidaceae</taxon>
        <taxon>Streptomonospora</taxon>
    </lineage>
</organism>
<evidence type="ECO:0000256" key="1">
    <source>
        <dbReference type="ARBA" id="ARBA00022801"/>
    </source>
</evidence>
<sequence length="167" mass="18629">MPRAPFQVLVVPFRRIGELVEFAILRREDMDVWQAVAGGGEAGETPQQAAAREADEELGLTESVSLYPLQTTASIPARIFADRDSWPVGTYVIPEYTFAADLTGVDIKISDEHTAVQWLDYQAAHDVLRFDSNRTALGELNERLRADDLPQTAACHQPHRARARCPR</sequence>
<dbReference type="InterPro" id="IPR015797">
    <property type="entry name" value="NUDIX_hydrolase-like_dom_sf"/>
</dbReference>
<gene>
    <name evidence="3" type="primary">nudB</name>
    <name evidence="3" type="ORF">EKD16_21930</name>
</gene>
<dbReference type="GO" id="GO:0006754">
    <property type="term" value="P:ATP biosynthetic process"/>
    <property type="evidence" value="ECO:0007669"/>
    <property type="project" value="TreeGrafter"/>
</dbReference>
<dbReference type="GO" id="GO:0006167">
    <property type="term" value="P:AMP biosynthetic process"/>
    <property type="evidence" value="ECO:0007669"/>
    <property type="project" value="TreeGrafter"/>
</dbReference>
<dbReference type="InterPro" id="IPR000086">
    <property type="entry name" value="NUDIX_hydrolase_dom"/>
</dbReference>
<dbReference type="KEGG" id="strr:EKD16_21930"/>
<dbReference type="Proteomes" id="UP000292235">
    <property type="component" value="Chromosome"/>
</dbReference>
<keyword evidence="4" id="KW-1185">Reference proteome</keyword>
<name>A0A4P6Q9P3_9ACTN</name>
<dbReference type="PROSITE" id="PS00893">
    <property type="entry name" value="NUDIX_BOX"/>
    <property type="match status" value="1"/>
</dbReference>
<proteinExistence type="predicted"/>
<dbReference type="AlphaFoldDB" id="A0A4P6Q9P3"/>
<dbReference type="GO" id="GO:0004081">
    <property type="term" value="F:bis(5'-nucleosyl)-tetraphosphatase (asymmetrical) activity"/>
    <property type="evidence" value="ECO:0007669"/>
    <property type="project" value="TreeGrafter"/>
</dbReference>
<evidence type="ECO:0000313" key="4">
    <source>
        <dbReference type="Proteomes" id="UP000292235"/>
    </source>
</evidence>
<dbReference type="PANTHER" id="PTHR21340:SF0">
    <property type="entry name" value="BIS(5'-NUCLEOSYL)-TETRAPHOSPHATASE [ASYMMETRICAL]"/>
    <property type="match status" value="1"/>
</dbReference>
<evidence type="ECO:0000313" key="3">
    <source>
        <dbReference type="EMBL" id="QBI56139.1"/>
    </source>
</evidence>
<dbReference type="PROSITE" id="PS51462">
    <property type="entry name" value="NUDIX"/>
    <property type="match status" value="1"/>
</dbReference>
<dbReference type="OrthoDB" id="9814308at2"/>
<protein>
    <submittedName>
        <fullName evidence="3">Dihydroneopterin triphosphate pyrophosphatase</fullName>
        <ecNumber evidence="3">3.6.1.-</ecNumber>
    </submittedName>
</protein>
<dbReference type="SUPFAM" id="SSF55811">
    <property type="entry name" value="Nudix"/>
    <property type="match status" value="1"/>
</dbReference>
<reference evidence="3 4" key="1">
    <citation type="submission" date="2019-02" db="EMBL/GenBank/DDBJ databases">
        <authorList>
            <person name="Khodamoradi S."/>
            <person name="Hahnke R.L."/>
            <person name="Kaempfer P."/>
            <person name="Schumann P."/>
            <person name="Rohde M."/>
            <person name="Steinert M."/>
            <person name="Luzhetskyy A."/>
            <person name="Wink J."/>
            <person name="Ruckert C."/>
        </authorList>
    </citation>
    <scope>NUCLEOTIDE SEQUENCE [LARGE SCALE GENOMIC DNA]</scope>
    <source>
        <strain evidence="3 4">M2</strain>
    </source>
</reference>
<dbReference type="CDD" id="cd04664">
    <property type="entry name" value="NUDIX_DHNTPase_like"/>
    <property type="match status" value="1"/>
</dbReference>